<dbReference type="Proteomes" id="UP001334248">
    <property type="component" value="Unassembled WGS sequence"/>
</dbReference>
<dbReference type="RefSeq" id="XP_064725874.1">
    <property type="nucleotide sequence ID" value="XM_064878306.1"/>
</dbReference>
<sequence length="363" mass="41810">MALPEHLLRTYRRYKAEEEDMLQWIAEEARKRNIRISSKLKGRARTIARREGLSKLAIFDVLPPVAALAASPQPPSMPMRIAEKLATVLELRKKCVAWYRSNTPQDDQLTRDANARHQHCVIVLQEAALLLQTEAKVTLKTRNQDHKTQKSSQDVKNFTASNITLPPDDTPMNNQLRKEERIHAEFSFAMFCLHEDIQQIEEFLFLEFVRYRLDQANSFELPFLIQMAIDMVMKAESGIYATCEDADACKVAYAHTINAAREDQPHNSPLFRMRKIVAGLVAQMESVPPNDNPPYVDDVQIVCPPRYLSMSTKEQFAAEQEYLLNLLVSMRPKDDLSTPFPRDLLTLAIYWLRIRDPDLAPFR</sequence>
<evidence type="ECO:0000259" key="1">
    <source>
        <dbReference type="Pfam" id="PF20253"/>
    </source>
</evidence>
<dbReference type="GeneID" id="90003362"/>
<proteinExistence type="predicted"/>
<evidence type="ECO:0000313" key="2">
    <source>
        <dbReference type="EMBL" id="KAK5937784.1"/>
    </source>
</evidence>
<keyword evidence="3" id="KW-1185">Reference proteome</keyword>
<dbReference type="Pfam" id="PF20253">
    <property type="entry name" value="DUF6604"/>
    <property type="match status" value="1"/>
</dbReference>
<evidence type="ECO:0000313" key="3">
    <source>
        <dbReference type="Proteomes" id="UP001334248"/>
    </source>
</evidence>
<dbReference type="InterPro" id="IPR046539">
    <property type="entry name" value="DUF6604"/>
</dbReference>
<dbReference type="PANTHER" id="PTHR38795:SF1">
    <property type="entry name" value="DUF6604 DOMAIN-CONTAINING PROTEIN"/>
    <property type="match status" value="1"/>
</dbReference>
<reference evidence="2 3" key="1">
    <citation type="journal article" date="2023" name="Res Sq">
        <title>Genomic and morphological characterization of Knufia obscura isolated from the Mars 2020 spacecraft assembly facility.</title>
        <authorList>
            <person name="Chander A.M."/>
            <person name="Teixeira M.M."/>
            <person name="Singh N.K."/>
            <person name="Williams M.P."/>
            <person name="Parker C.W."/>
            <person name="Leo P."/>
            <person name="Stajich J.E."/>
            <person name="Torok T."/>
            <person name="Tighe S."/>
            <person name="Mason C.E."/>
            <person name="Venkateswaran K."/>
        </authorList>
    </citation>
    <scope>NUCLEOTIDE SEQUENCE [LARGE SCALE GENOMIC DNA]</scope>
    <source>
        <strain evidence="2 3">CCFEE 5817</strain>
    </source>
</reference>
<protein>
    <recommendedName>
        <fullName evidence="1">DUF6604 domain-containing protein</fullName>
    </recommendedName>
</protein>
<gene>
    <name evidence="2" type="ORF">PMZ80_009913</name>
</gene>
<name>A0ABR0RAZ2_9EURO</name>
<accession>A0ABR0RAZ2</accession>
<feature type="domain" description="DUF6604" evidence="1">
    <location>
        <begin position="12"/>
        <end position="237"/>
    </location>
</feature>
<dbReference type="PANTHER" id="PTHR38795">
    <property type="entry name" value="DUF6604 DOMAIN-CONTAINING PROTEIN"/>
    <property type="match status" value="1"/>
</dbReference>
<organism evidence="2 3">
    <name type="scientific">Knufia obscura</name>
    <dbReference type="NCBI Taxonomy" id="1635080"/>
    <lineage>
        <taxon>Eukaryota</taxon>
        <taxon>Fungi</taxon>
        <taxon>Dikarya</taxon>
        <taxon>Ascomycota</taxon>
        <taxon>Pezizomycotina</taxon>
        <taxon>Eurotiomycetes</taxon>
        <taxon>Chaetothyriomycetidae</taxon>
        <taxon>Chaetothyriales</taxon>
        <taxon>Trichomeriaceae</taxon>
        <taxon>Knufia</taxon>
    </lineage>
</organism>
<dbReference type="EMBL" id="JAVHJV010000015">
    <property type="protein sequence ID" value="KAK5937784.1"/>
    <property type="molecule type" value="Genomic_DNA"/>
</dbReference>
<comment type="caution">
    <text evidence="2">The sequence shown here is derived from an EMBL/GenBank/DDBJ whole genome shotgun (WGS) entry which is preliminary data.</text>
</comment>